<proteinExistence type="predicted"/>
<accession>A0A1J1LML0</accession>
<reference evidence="2" key="1">
    <citation type="submission" date="2015-10" db="EMBL/GenBank/DDBJ databases">
        <authorList>
            <person name="Regsiter A."/>
            <person name="william w."/>
        </authorList>
    </citation>
    <scope>NUCLEOTIDE SEQUENCE [LARGE SCALE GENOMIC DNA]</scope>
</reference>
<dbReference type="Proteomes" id="UP000184315">
    <property type="component" value="Unassembled WGS sequence"/>
</dbReference>
<keyword evidence="2" id="KW-1185">Reference proteome</keyword>
<name>A0A1J1LML0_9CYAN</name>
<evidence type="ECO:0000313" key="1">
    <source>
        <dbReference type="EMBL" id="CUR33723.1"/>
    </source>
</evidence>
<protein>
    <submittedName>
        <fullName evidence="1">Uncharacterized protein</fullName>
    </submittedName>
</protein>
<evidence type="ECO:0000313" key="2">
    <source>
        <dbReference type="Proteomes" id="UP000184315"/>
    </source>
</evidence>
<gene>
    <name evidence="1" type="ORF">PL9214520262</name>
</gene>
<sequence length="49" mass="5678">MLKSEFQHLIGIETLIQPFLISCYDFVEIDYNPYQGLKLQEDSPEGLTT</sequence>
<organism evidence="1 2">
    <name type="scientific">Planktothrix tepida PCC 9214</name>
    <dbReference type="NCBI Taxonomy" id="671072"/>
    <lineage>
        <taxon>Bacteria</taxon>
        <taxon>Bacillati</taxon>
        <taxon>Cyanobacteriota</taxon>
        <taxon>Cyanophyceae</taxon>
        <taxon>Oscillatoriophycideae</taxon>
        <taxon>Oscillatoriales</taxon>
        <taxon>Microcoleaceae</taxon>
        <taxon>Planktothrix</taxon>
    </lineage>
</organism>
<dbReference type="EMBL" id="CZDF01000158">
    <property type="protein sequence ID" value="CUR33723.1"/>
    <property type="molecule type" value="Genomic_DNA"/>
</dbReference>
<dbReference type="AlphaFoldDB" id="A0A1J1LML0"/>